<dbReference type="Proteomes" id="UP000494165">
    <property type="component" value="Unassembled WGS sequence"/>
</dbReference>
<evidence type="ECO:0000313" key="1">
    <source>
        <dbReference type="EMBL" id="CAB3385040.1"/>
    </source>
</evidence>
<sequence>MVNWLQFMEKLFDCQRIISSSLCIMMTPSKSHLSPVVPCPNALRKNSKREFDRASAAVTLVLDDFSTNLDTEWL</sequence>
<proteinExistence type="predicted"/>
<accession>A0A8S1DVH9</accession>
<dbReference type="AlphaFoldDB" id="A0A8S1DVH9"/>
<dbReference type="EMBL" id="CADEPI010000388">
    <property type="protein sequence ID" value="CAB3385040.1"/>
    <property type="molecule type" value="Genomic_DNA"/>
</dbReference>
<reference evidence="1 2" key="1">
    <citation type="submission" date="2020-04" db="EMBL/GenBank/DDBJ databases">
        <authorList>
            <person name="Alioto T."/>
            <person name="Alioto T."/>
            <person name="Gomez Garrido J."/>
        </authorList>
    </citation>
    <scope>NUCLEOTIDE SEQUENCE [LARGE SCALE GENOMIC DNA]</scope>
</reference>
<gene>
    <name evidence="1" type="ORF">CLODIP_2_CD11322</name>
</gene>
<comment type="caution">
    <text evidence="1">The sequence shown here is derived from an EMBL/GenBank/DDBJ whole genome shotgun (WGS) entry which is preliminary data.</text>
</comment>
<name>A0A8S1DVH9_9INSE</name>
<keyword evidence="2" id="KW-1185">Reference proteome</keyword>
<protein>
    <submittedName>
        <fullName evidence="1">Uncharacterized protein</fullName>
    </submittedName>
</protein>
<evidence type="ECO:0000313" key="2">
    <source>
        <dbReference type="Proteomes" id="UP000494165"/>
    </source>
</evidence>
<organism evidence="1 2">
    <name type="scientific">Cloeon dipterum</name>
    <dbReference type="NCBI Taxonomy" id="197152"/>
    <lineage>
        <taxon>Eukaryota</taxon>
        <taxon>Metazoa</taxon>
        <taxon>Ecdysozoa</taxon>
        <taxon>Arthropoda</taxon>
        <taxon>Hexapoda</taxon>
        <taxon>Insecta</taxon>
        <taxon>Pterygota</taxon>
        <taxon>Palaeoptera</taxon>
        <taxon>Ephemeroptera</taxon>
        <taxon>Pisciforma</taxon>
        <taxon>Baetidae</taxon>
        <taxon>Cloeon</taxon>
    </lineage>
</organism>